<dbReference type="Pfam" id="PF00404">
    <property type="entry name" value="Dockerin_1"/>
    <property type="match status" value="1"/>
</dbReference>
<dbReference type="Gene3D" id="2.30.30.100">
    <property type="match status" value="2"/>
</dbReference>
<dbReference type="OrthoDB" id="290542at2"/>
<feature type="region of interest" description="Disordered" evidence="4">
    <location>
        <begin position="451"/>
        <end position="471"/>
    </location>
</feature>
<evidence type="ECO:0000259" key="6">
    <source>
        <dbReference type="Pfam" id="PF17210"/>
    </source>
</evidence>
<dbReference type="Proteomes" id="UP000315082">
    <property type="component" value="Chromosome"/>
</dbReference>
<evidence type="ECO:0000256" key="1">
    <source>
        <dbReference type="ARBA" id="ARBA00004613"/>
    </source>
</evidence>
<sequence>MTSVRSNRKASLISALRQRKLRRRRLQLEQFEPRLQLASDFGGIIGNVFSDQTGDGLSADDLGQESVVLYLYRDGGDGSFDGLLGGDDSFLDSTTTDANGDYAFDRLAAGDYFVERILPAGFIERAGTHVSTLTTISDEQASGESVGVLIDDFSEGDQSLLVDVPGEYDDNSFEAPEASQSILGRERDLYLTLFSGLRVNLDVDSSGGSLNYSSTSDALGEFYVEYDGIDGSSNFDPIGLGGVDLTDGATADSFVLTLGALGALGADSPGAVSIGIFIHTDSVNYSSYSTTIVTPPGGIPFSERVIPFSNFTGIAPGEEADFSNVGGISIRVSSDVPAFDSQTLKIYTVGQVDTRVDFAIYEPLSLGDRVWNDTNNDGNFDLASEIGISDVLLTLYEDNGDGVFSSINDPSIDSTLTDLDGIYSFTNLFPGDYFVQVNDLNFSLGGPLSGYLSSPGNPDPDNDIDNDDNGAEVPGQGVMSLAVTLAANSEPGSISYSDPNANPTLDFGVYAAPDLSITSTDTPDPVVAGNTLTYTLEVHNNGLGDATGVTVVDTLSTNVQIDFVSTSQGTPTWIGNEVTIDLGDLASGGSATISITVIVDPNTANAITSFATVSGNETDIDSANNSASDTTTIEAIIVNSPPIANPDTIFVYEDQPYTGTYSELLLNDTDPDDYDTLTFVAMDGNVVDNGDGTFTYTPPQDKFGDAYEVFYYSIVDDGGLYSVAEVTVNIISVNDPPTVSDLYYSTPNDQALTFVLPLSDFSAGPSNESQALNVVFFDSSSEQGGDVIYNPTDGTVTYYPPSPAQGSQFVGLDSFDFTVADDDGAETTGTIYIYVTANSYLFDDGYSVATGVFPSFVTSGNFDDGFNSTGVSYPDLIVANDFQNSVLGSASLTIVWNPGSSQPAVEPEKSTILLPTNSRPQSVVVGDFDGDSRDDIAVALLGEGRNNGQVYVLLADQVQYGDMPFDESEWILVGTGAGPSAIATADVNNDGNLDLAYTNFYGDTVSILLGTGEGTFQPAQTLAVGTRPSALVFGDIQNDGNVDLAVANYGSDSVSLFLGNGNGNFSDAGTLTGIPTPTGLAVSTLDNNGFDDLAVSGGSQVHIFYNVGNTATPDVASEVIDFDYRLGGIQAADIDRDEDQDLLVANSGGGAVSLLTNLGSGFVHGQTIPVPSIVSQGGALPKNLTVVDLDLDGIQDFAASQVVNGISIHYGRAVSGYGGFGVAMPVVAEFQNAADRFDVNDDGLVSPIDALRILNSLAKQQTAGEAATAAAQANYVDVNGDGQITPIDALMVLNEIQRRKSTTAGEYGLLPLFGDADEEEEQLLETLAIDVERGRKLIP</sequence>
<dbReference type="Pfam" id="PF17963">
    <property type="entry name" value="Big_9"/>
    <property type="match status" value="1"/>
</dbReference>
<dbReference type="Pfam" id="PF01345">
    <property type="entry name" value="DUF11"/>
    <property type="match status" value="1"/>
</dbReference>
<feature type="domain" description="Cadherin-like" evidence="7">
    <location>
        <begin position="638"/>
        <end position="730"/>
    </location>
</feature>
<dbReference type="EMBL" id="CP036348">
    <property type="protein sequence ID" value="QDV66442.1"/>
    <property type="molecule type" value="Genomic_DNA"/>
</dbReference>
<dbReference type="Gene3D" id="1.10.1330.10">
    <property type="entry name" value="Dockerin domain"/>
    <property type="match status" value="1"/>
</dbReference>
<keyword evidence="9" id="KW-1185">Reference proteome</keyword>
<keyword evidence="2" id="KW-0964">Secreted</keyword>
<dbReference type="KEGG" id="rcf:Poly24_01280"/>
<dbReference type="InterPro" id="IPR002105">
    <property type="entry name" value="Dockerin_1_rpt"/>
</dbReference>
<dbReference type="PANTHER" id="PTHR46580">
    <property type="entry name" value="SENSOR KINASE-RELATED"/>
    <property type="match status" value="1"/>
</dbReference>
<evidence type="ECO:0000256" key="4">
    <source>
        <dbReference type="SAM" id="MobiDB-lite"/>
    </source>
</evidence>
<dbReference type="InterPro" id="IPR013783">
    <property type="entry name" value="Ig-like_fold"/>
</dbReference>
<dbReference type="SUPFAM" id="SSF69318">
    <property type="entry name" value="Integrin alpha N-terminal domain"/>
    <property type="match status" value="1"/>
</dbReference>
<proteinExistence type="predicted"/>
<evidence type="ECO:0000313" key="9">
    <source>
        <dbReference type="Proteomes" id="UP000315082"/>
    </source>
</evidence>
<dbReference type="SUPFAM" id="SSF63446">
    <property type="entry name" value="Type I dockerin domain"/>
    <property type="match status" value="1"/>
</dbReference>
<dbReference type="GO" id="GO:0005576">
    <property type="term" value="C:extracellular region"/>
    <property type="evidence" value="ECO:0007669"/>
    <property type="project" value="UniProtKB-SubCell"/>
</dbReference>
<evidence type="ECO:0000259" key="5">
    <source>
        <dbReference type="Pfam" id="PF01345"/>
    </source>
</evidence>
<accession>A0A518JLM8</accession>
<dbReference type="Gene3D" id="2.60.40.10">
    <property type="entry name" value="Immunoglobulins"/>
    <property type="match status" value="3"/>
</dbReference>
<protein>
    <submittedName>
        <fullName evidence="8">Fibrinogen-binding protein</fullName>
    </submittedName>
</protein>
<dbReference type="InterPro" id="IPR001434">
    <property type="entry name" value="OmcB-like_DUF11"/>
</dbReference>
<feature type="domain" description="DUF11" evidence="5">
    <location>
        <begin position="514"/>
        <end position="630"/>
    </location>
</feature>
<dbReference type="SUPFAM" id="SSF117074">
    <property type="entry name" value="Hypothetical protein PA1324"/>
    <property type="match status" value="2"/>
</dbReference>
<evidence type="ECO:0000313" key="8">
    <source>
        <dbReference type="EMBL" id="QDV66442.1"/>
    </source>
</evidence>
<feature type="compositionally biased region" description="Acidic residues" evidence="4">
    <location>
        <begin position="460"/>
        <end position="470"/>
    </location>
</feature>
<name>A0A518JLM8_9BACT</name>
<keyword evidence="3" id="KW-0732">Signal</keyword>
<dbReference type="InterPro" id="IPR041690">
    <property type="entry name" value="Cadherin_5"/>
</dbReference>
<dbReference type="Pfam" id="PF13517">
    <property type="entry name" value="FG-GAP_3"/>
    <property type="match status" value="2"/>
</dbReference>
<organism evidence="8 9">
    <name type="scientific">Rosistilla carotiformis</name>
    <dbReference type="NCBI Taxonomy" id="2528017"/>
    <lineage>
        <taxon>Bacteria</taxon>
        <taxon>Pseudomonadati</taxon>
        <taxon>Planctomycetota</taxon>
        <taxon>Planctomycetia</taxon>
        <taxon>Pirellulales</taxon>
        <taxon>Pirellulaceae</taxon>
        <taxon>Rosistilla</taxon>
    </lineage>
</organism>
<dbReference type="InterPro" id="IPR036439">
    <property type="entry name" value="Dockerin_dom_sf"/>
</dbReference>
<feature type="domain" description="SD-repeat containing protein B" evidence="6">
    <location>
        <begin position="365"/>
        <end position="439"/>
    </location>
</feature>
<dbReference type="Pfam" id="PF17892">
    <property type="entry name" value="Cadherin_5"/>
    <property type="match status" value="1"/>
</dbReference>
<comment type="subcellular location">
    <subcellularLocation>
        <location evidence="1">Secreted</location>
    </subcellularLocation>
</comment>
<dbReference type="Pfam" id="PF17210">
    <property type="entry name" value="SdrD_B"/>
    <property type="match status" value="1"/>
</dbReference>
<gene>
    <name evidence="8" type="primary">fbe</name>
    <name evidence="8" type="ORF">Poly24_01280</name>
</gene>
<dbReference type="InterPro" id="IPR013517">
    <property type="entry name" value="FG-GAP"/>
</dbReference>
<dbReference type="InterPro" id="IPR028994">
    <property type="entry name" value="Integrin_alpha_N"/>
</dbReference>
<dbReference type="InterPro" id="IPR033764">
    <property type="entry name" value="Sdr_B"/>
</dbReference>
<dbReference type="InterPro" id="IPR047589">
    <property type="entry name" value="DUF11_rpt"/>
</dbReference>
<dbReference type="GO" id="GO:0004553">
    <property type="term" value="F:hydrolase activity, hydrolyzing O-glycosyl compounds"/>
    <property type="evidence" value="ECO:0007669"/>
    <property type="project" value="InterPro"/>
</dbReference>
<dbReference type="Pfam" id="PF01839">
    <property type="entry name" value="FG-GAP"/>
    <property type="match status" value="1"/>
</dbReference>
<evidence type="ECO:0000256" key="2">
    <source>
        <dbReference type="ARBA" id="ARBA00022525"/>
    </source>
</evidence>
<evidence type="ECO:0000256" key="3">
    <source>
        <dbReference type="ARBA" id="ARBA00022729"/>
    </source>
</evidence>
<reference evidence="8 9" key="1">
    <citation type="submission" date="2019-02" db="EMBL/GenBank/DDBJ databases">
        <title>Deep-cultivation of Planctomycetes and their phenomic and genomic characterization uncovers novel biology.</title>
        <authorList>
            <person name="Wiegand S."/>
            <person name="Jogler M."/>
            <person name="Boedeker C."/>
            <person name="Pinto D."/>
            <person name="Vollmers J."/>
            <person name="Rivas-Marin E."/>
            <person name="Kohn T."/>
            <person name="Peeters S.H."/>
            <person name="Heuer A."/>
            <person name="Rast P."/>
            <person name="Oberbeckmann S."/>
            <person name="Bunk B."/>
            <person name="Jeske O."/>
            <person name="Meyerdierks A."/>
            <person name="Storesund J.E."/>
            <person name="Kallscheuer N."/>
            <person name="Luecker S."/>
            <person name="Lage O.M."/>
            <person name="Pohl T."/>
            <person name="Merkel B.J."/>
            <person name="Hornburger P."/>
            <person name="Mueller R.-W."/>
            <person name="Bruemmer F."/>
            <person name="Labrenz M."/>
            <person name="Spormann A.M."/>
            <person name="Op den Camp H."/>
            <person name="Overmann J."/>
            <person name="Amann R."/>
            <person name="Jetten M.S.M."/>
            <person name="Mascher T."/>
            <person name="Medema M.H."/>
            <person name="Devos D.P."/>
            <person name="Kaster A.-K."/>
            <person name="Ovreas L."/>
            <person name="Rohde M."/>
            <person name="Galperin M.Y."/>
            <person name="Jogler C."/>
        </authorList>
    </citation>
    <scope>NUCLEOTIDE SEQUENCE [LARGE SCALE GENOMIC DNA]</scope>
    <source>
        <strain evidence="8 9">Poly24</strain>
    </source>
</reference>
<dbReference type="NCBIfam" id="TIGR01451">
    <property type="entry name" value="B_ant_repeat"/>
    <property type="match status" value="1"/>
</dbReference>
<dbReference type="GO" id="GO:0000272">
    <property type="term" value="P:polysaccharide catabolic process"/>
    <property type="evidence" value="ECO:0007669"/>
    <property type="project" value="InterPro"/>
</dbReference>
<evidence type="ECO:0000259" key="7">
    <source>
        <dbReference type="Pfam" id="PF17892"/>
    </source>
</evidence>